<comment type="caution">
    <text evidence="7">The sequence shown here is derived from an EMBL/GenBank/DDBJ whole genome shotgun (WGS) entry which is preliminary data.</text>
</comment>
<dbReference type="PANTHER" id="PTHR37422">
    <property type="entry name" value="TEICHURONIC ACID BIOSYNTHESIS PROTEIN TUAE"/>
    <property type="match status" value="1"/>
</dbReference>
<dbReference type="Proteomes" id="UP000182489">
    <property type="component" value="Unassembled WGS sequence"/>
</dbReference>
<feature type="transmembrane region" description="Helical" evidence="5">
    <location>
        <begin position="139"/>
        <end position="159"/>
    </location>
</feature>
<dbReference type="GO" id="GO:0016874">
    <property type="term" value="F:ligase activity"/>
    <property type="evidence" value="ECO:0007669"/>
    <property type="project" value="UniProtKB-KW"/>
</dbReference>
<dbReference type="GO" id="GO:0016020">
    <property type="term" value="C:membrane"/>
    <property type="evidence" value="ECO:0007669"/>
    <property type="project" value="UniProtKB-SubCell"/>
</dbReference>
<feature type="transmembrane region" description="Helical" evidence="5">
    <location>
        <begin position="82"/>
        <end position="97"/>
    </location>
</feature>
<accession>A0AB38CDF6</accession>
<dbReference type="Pfam" id="PF04932">
    <property type="entry name" value="Wzy_C"/>
    <property type="match status" value="1"/>
</dbReference>
<feature type="transmembrane region" description="Helical" evidence="5">
    <location>
        <begin position="104"/>
        <end position="124"/>
    </location>
</feature>
<evidence type="ECO:0000256" key="1">
    <source>
        <dbReference type="ARBA" id="ARBA00004141"/>
    </source>
</evidence>
<evidence type="ECO:0000256" key="2">
    <source>
        <dbReference type="ARBA" id="ARBA00022692"/>
    </source>
</evidence>
<evidence type="ECO:0000256" key="3">
    <source>
        <dbReference type="ARBA" id="ARBA00022989"/>
    </source>
</evidence>
<comment type="subcellular location">
    <subcellularLocation>
        <location evidence="1">Membrane</location>
        <topology evidence="1">Multi-pass membrane protein</topology>
    </subcellularLocation>
</comment>
<sequence length="403" mass="44160">MLGLTSVCVFLFSALALAVNSGYSLGALVLLLASSWLLWKRPRLNLQRRDYLLLGTLLLYFAIFTANMLYHSDPARELDMPLRALLAVPVLLLLIAYPPRPEAWWSGLAIGAIAGAALAATQFIPSSPFRPQAATSNAIHYGNVSMLFGMLSLCGLEWAIKQRHRIAWSVLLLVGGLIGIFGSVISGSRGGWLALPVCGCIFVVHYARTRGKRYMTGLLAVLLAVAVLSYAVPNSPVLERTTDAVEDLKKFEGSDNVSTSVGQRLEMWRTALTLSEDHIWLGMGRNGYLDAKKELSTKGKMSEIVLHYTNAHNDYIDSLVKRGIFGLLALLLLFLLPLTLFACALLRSTVAAYPFALAGVMLCTCYMIFGLTTSSLTLNIGIIMLVFPMVILWAMLRQQERTA</sequence>
<gene>
    <name evidence="7" type="ORF">SAMN03097694_4501</name>
</gene>
<feature type="transmembrane region" description="Helical" evidence="5">
    <location>
        <begin position="378"/>
        <end position="396"/>
    </location>
</feature>
<dbReference type="EMBL" id="FPKH01000005">
    <property type="protein sequence ID" value="SFY07743.1"/>
    <property type="molecule type" value="Genomic_DNA"/>
</dbReference>
<dbReference type="RefSeq" id="WP_072455685.1">
    <property type="nucleotide sequence ID" value="NZ_FPKH01000005.1"/>
</dbReference>
<dbReference type="PANTHER" id="PTHR37422:SF17">
    <property type="entry name" value="O-ANTIGEN LIGASE"/>
    <property type="match status" value="1"/>
</dbReference>
<evidence type="ECO:0000313" key="8">
    <source>
        <dbReference type="Proteomes" id="UP000182489"/>
    </source>
</evidence>
<feature type="transmembrane region" description="Helical" evidence="5">
    <location>
        <begin position="214"/>
        <end position="232"/>
    </location>
</feature>
<dbReference type="InterPro" id="IPR007016">
    <property type="entry name" value="O-antigen_ligase-rel_domated"/>
</dbReference>
<proteinExistence type="predicted"/>
<keyword evidence="3 5" id="KW-1133">Transmembrane helix</keyword>
<feature type="transmembrane region" description="Helical" evidence="5">
    <location>
        <begin position="191"/>
        <end position="207"/>
    </location>
</feature>
<keyword evidence="4 5" id="KW-0472">Membrane</keyword>
<dbReference type="AlphaFoldDB" id="A0AB38CDF6"/>
<name>A0AB38CDF6_9BURK</name>
<feature type="transmembrane region" description="Helical" evidence="5">
    <location>
        <begin position="353"/>
        <end position="372"/>
    </location>
</feature>
<feature type="domain" description="O-antigen ligase-related" evidence="6">
    <location>
        <begin position="177"/>
        <end position="331"/>
    </location>
</feature>
<feature type="transmembrane region" description="Helical" evidence="5">
    <location>
        <begin position="324"/>
        <end position="346"/>
    </location>
</feature>
<evidence type="ECO:0000256" key="4">
    <source>
        <dbReference type="ARBA" id="ARBA00023136"/>
    </source>
</evidence>
<reference evidence="7 8" key="1">
    <citation type="submission" date="2016-11" db="EMBL/GenBank/DDBJ databases">
        <authorList>
            <person name="Varghese N."/>
            <person name="Submissions S."/>
        </authorList>
    </citation>
    <scope>NUCLEOTIDE SEQUENCE [LARGE SCALE GENOMIC DNA]</scope>
    <source>
        <strain evidence="7 8">NFR18</strain>
    </source>
</reference>
<dbReference type="InterPro" id="IPR051533">
    <property type="entry name" value="WaaL-like"/>
</dbReference>
<evidence type="ECO:0000256" key="5">
    <source>
        <dbReference type="SAM" id="Phobius"/>
    </source>
</evidence>
<feature type="transmembrane region" description="Helical" evidence="5">
    <location>
        <begin position="12"/>
        <end position="39"/>
    </location>
</feature>
<feature type="transmembrane region" description="Helical" evidence="5">
    <location>
        <begin position="166"/>
        <end position="185"/>
    </location>
</feature>
<keyword evidence="7" id="KW-0436">Ligase</keyword>
<evidence type="ECO:0000313" key="7">
    <source>
        <dbReference type="EMBL" id="SFY07743.1"/>
    </source>
</evidence>
<evidence type="ECO:0000259" key="6">
    <source>
        <dbReference type="Pfam" id="PF04932"/>
    </source>
</evidence>
<organism evidence="7 8">
    <name type="scientific">Janthinobacterium lividum</name>
    <dbReference type="NCBI Taxonomy" id="29581"/>
    <lineage>
        <taxon>Bacteria</taxon>
        <taxon>Pseudomonadati</taxon>
        <taxon>Pseudomonadota</taxon>
        <taxon>Betaproteobacteria</taxon>
        <taxon>Burkholderiales</taxon>
        <taxon>Oxalobacteraceae</taxon>
        <taxon>Janthinobacterium</taxon>
    </lineage>
</organism>
<keyword evidence="2 5" id="KW-0812">Transmembrane</keyword>
<feature type="transmembrane region" description="Helical" evidence="5">
    <location>
        <begin position="51"/>
        <end position="70"/>
    </location>
</feature>
<protein>
    <submittedName>
        <fullName evidence="7">O-antigen ligase</fullName>
    </submittedName>
</protein>